<keyword evidence="3" id="KW-0067">ATP-binding</keyword>
<evidence type="ECO:0000313" key="4">
    <source>
        <dbReference type="Proteomes" id="UP000203816"/>
    </source>
</evidence>
<keyword evidence="4" id="KW-1185">Reference proteome</keyword>
<gene>
    <name evidence="3" type="ORF">MP1_gp0013</name>
</gene>
<sequence length="441" mass="50656">MITIDQLTEGQFDSLQRAKVLIQEATKNDGNWNHRTKHLTINGPAGTGKTTMMKFLVSWLRDEGITGVALAAPTHAAKKVLANAVGEEVSTIHSILKINPTTYEEKQFFEQSAPPDLSKIRILICEECSFYDIKLFEILMNSIQPWTIIIGIGDRAQLRPADDKGISRFFTDQRFEQTYLTEIKRSNMPIIEVATEIRNGGWIRENIIDDLGVKQDKSVSEFMTNYFKVVKSIDDLYETRMYAYTNNSVDTLNKIIRKKLYETEQDFIVGEPIVMQEPLIRDINYEGKRFQEIVFNNGEYLEVSEIKPMESVLKCRNIDYQLVLHYYQLKVKSIDTGESGLINTISDKNELNKFYMFLGKVAQDYKSGTIKAFWDDFWKIKNNYHRVKPLPVSTIHKGQGSTVDNSFLYTPCITKYAEPDLASQLLYVGVTRARHNVNFVG</sequence>
<dbReference type="InterPro" id="IPR027785">
    <property type="entry name" value="UvrD-like_helicase_C"/>
</dbReference>
<dbReference type="InterPro" id="IPR041214">
    <property type="entry name" value="SH3_14"/>
</dbReference>
<dbReference type="Pfam" id="PF18343">
    <property type="entry name" value="SH3_14"/>
    <property type="match status" value="1"/>
</dbReference>
<dbReference type="SMR" id="A0A192Y9K3"/>
<dbReference type="Gene3D" id="2.30.30.780">
    <property type="match status" value="1"/>
</dbReference>
<dbReference type="InterPro" id="IPR027417">
    <property type="entry name" value="P-loop_NTPase"/>
</dbReference>
<dbReference type="Gene3D" id="3.40.50.300">
    <property type="entry name" value="P-loop containing nucleotide triphosphate hydrolases"/>
    <property type="match status" value="2"/>
</dbReference>
<dbReference type="EMBL" id="KX078569">
    <property type="protein sequence ID" value="ANM46419.1"/>
    <property type="molecule type" value="Genomic_DNA"/>
</dbReference>
<dbReference type="GeneID" id="29059275"/>
<evidence type="ECO:0000313" key="3">
    <source>
        <dbReference type="EMBL" id="ANM46419.1"/>
    </source>
</evidence>
<keyword evidence="3" id="KW-0378">Hydrolase</keyword>
<dbReference type="KEGG" id="vg:29059275"/>
<evidence type="ECO:0000259" key="2">
    <source>
        <dbReference type="Pfam" id="PF18343"/>
    </source>
</evidence>
<dbReference type="Pfam" id="PF13538">
    <property type="entry name" value="UvrD_C_2"/>
    <property type="match status" value="1"/>
</dbReference>
<organism evidence="3 4">
    <name type="scientific">Morganella phage vB_MmoM_MP1</name>
    <dbReference type="NCBI Taxonomy" id="1852628"/>
    <lineage>
        <taxon>Viruses</taxon>
        <taxon>Duplodnaviria</taxon>
        <taxon>Heunggongvirae</taxon>
        <taxon>Uroviricota</taxon>
        <taxon>Caudoviricetes</taxon>
        <taxon>Pantevenvirales</taxon>
        <taxon>Straboviridae</taxon>
        <taxon>Gualtarvirus</taxon>
        <taxon>Gualtarvirus mp1</taxon>
    </lineage>
</organism>
<keyword evidence="3" id="KW-0547">Nucleotide-binding</keyword>
<evidence type="ECO:0000259" key="1">
    <source>
        <dbReference type="Pfam" id="PF13538"/>
    </source>
</evidence>
<dbReference type="GO" id="GO:0016787">
    <property type="term" value="F:hydrolase activity"/>
    <property type="evidence" value="ECO:0007669"/>
    <property type="project" value="UniProtKB-KW"/>
</dbReference>
<dbReference type="SUPFAM" id="SSF52540">
    <property type="entry name" value="P-loop containing nucleoside triphosphate hydrolases"/>
    <property type="match status" value="1"/>
</dbReference>
<dbReference type="CDD" id="cd18809">
    <property type="entry name" value="SF1_C_RecD"/>
    <property type="match status" value="1"/>
</dbReference>
<dbReference type="RefSeq" id="YP_009279870.1">
    <property type="nucleotide sequence ID" value="NC_031020.1"/>
</dbReference>
<protein>
    <submittedName>
        <fullName evidence="3">DNA helicase</fullName>
        <ecNumber evidence="3">3.6.1.-</ecNumber>
    </submittedName>
</protein>
<feature type="domain" description="UvrD-like helicase C-terminal" evidence="1">
    <location>
        <begin position="392"/>
        <end position="440"/>
    </location>
</feature>
<dbReference type="GO" id="GO:0004386">
    <property type="term" value="F:helicase activity"/>
    <property type="evidence" value="ECO:0007669"/>
    <property type="project" value="UniProtKB-KW"/>
</dbReference>
<accession>A0A192Y9K3</accession>
<dbReference type="Pfam" id="PF13604">
    <property type="entry name" value="AAA_30"/>
    <property type="match status" value="1"/>
</dbReference>
<dbReference type="Proteomes" id="UP000203816">
    <property type="component" value="Segment"/>
</dbReference>
<dbReference type="EC" id="3.6.1.-" evidence="3"/>
<reference evidence="3 4" key="1">
    <citation type="submission" date="2016-04" db="EMBL/GenBank/DDBJ databases">
        <title>Comparative genomics of Morganella phages MP1 and MP2 define new clades among the T4 and T7-like Viruses.</title>
        <authorList>
            <person name="Pinto G."/>
            <person name="Oliveira A."/>
            <person name="Malgorzata L."/>
            <person name="Kropinski A."/>
            <person name="Azeredo J."/>
        </authorList>
    </citation>
    <scope>NUCLEOTIDE SEQUENCE [LARGE SCALE GENOMIC DNA]</scope>
</reference>
<keyword evidence="3" id="KW-0347">Helicase</keyword>
<dbReference type="CDD" id="cd17933">
    <property type="entry name" value="DEXSc_RecD-like"/>
    <property type="match status" value="1"/>
</dbReference>
<feature type="domain" description="Dda helicase SH3" evidence="2">
    <location>
        <begin position="265"/>
        <end position="388"/>
    </location>
</feature>
<name>A0A192Y9K3_9CAUD</name>
<proteinExistence type="predicted"/>
<dbReference type="OrthoDB" id="5394at10239"/>